<dbReference type="InterPro" id="IPR003661">
    <property type="entry name" value="HisK_dim/P_dom"/>
</dbReference>
<feature type="domain" description="Signal transduction histidine kinase dimerisation/phosphoacceptor" evidence="4">
    <location>
        <begin position="72"/>
        <end position="142"/>
    </location>
</feature>
<dbReference type="CDD" id="cd00082">
    <property type="entry name" value="HisKA"/>
    <property type="match status" value="1"/>
</dbReference>
<dbReference type="Pfam" id="PF00512">
    <property type="entry name" value="HisKA"/>
    <property type="match status" value="1"/>
</dbReference>
<dbReference type="SUPFAM" id="SSF47384">
    <property type="entry name" value="Homodimeric domain of signal transducing histidine kinase"/>
    <property type="match status" value="1"/>
</dbReference>
<name>A0ABR7Q2U0_9BURK</name>
<dbReference type="EC" id="2.7.13.3" evidence="2"/>
<comment type="caution">
    <text evidence="5">The sequence shown here is derived from an EMBL/GenBank/DDBJ whole genome shotgun (WGS) entry which is preliminary data.</text>
</comment>
<dbReference type="SMART" id="SM00388">
    <property type="entry name" value="HisKA"/>
    <property type="match status" value="1"/>
</dbReference>
<comment type="catalytic activity">
    <reaction evidence="1">
        <text>ATP + protein L-histidine = ADP + protein N-phospho-L-histidine.</text>
        <dbReference type="EC" id="2.7.13.3"/>
    </reaction>
</comment>
<evidence type="ECO:0000256" key="2">
    <source>
        <dbReference type="ARBA" id="ARBA00012438"/>
    </source>
</evidence>
<dbReference type="InterPro" id="IPR036097">
    <property type="entry name" value="HisK_dim/P_sf"/>
</dbReference>
<evidence type="ECO:0000313" key="6">
    <source>
        <dbReference type="Proteomes" id="UP000736373"/>
    </source>
</evidence>
<keyword evidence="3" id="KW-1133">Transmembrane helix</keyword>
<organism evidence="5 6">
    <name type="scientific">Paraburkholderia podalyriae</name>
    <dbReference type="NCBI Taxonomy" id="1938811"/>
    <lineage>
        <taxon>Bacteria</taxon>
        <taxon>Pseudomonadati</taxon>
        <taxon>Pseudomonadota</taxon>
        <taxon>Betaproteobacteria</taxon>
        <taxon>Burkholderiales</taxon>
        <taxon>Burkholderiaceae</taxon>
        <taxon>Paraburkholderia</taxon>
    </lineage>
</organism>
<keyword evidence="3" id="KW-0812">Transmembrane</keyword>
<proteinExistence type="predicted"/>
<sequence>MMVVVCTYIIQIPTPFPVQARFDLGWYVRRVYALLSGSLVLVMLLKEITMLYAQLLHAVLAQRREQAVRSVTGEVVSASIAHEVKQPLSAMLTNADAALRWLDRSAPAVDNARAALERISTDGHRAGAIIDNIRALFPKDARTWSSLDVNDLIGDARAVNFRPTVLTL</sequence>
<evidence type="ECO:0000259" key="4">
    <source>
        <dbReference type="SMART" id="SM00388"/>
    </source>
</evidence>
<gene>
    <name evidence="5" type="ORF">F6X42_43155</name>
</gene>
<keyword evidence="3" id="KW-0472">Membrane</keyword>
<dbReference type="EMBL" id="VZQQ01000194">
    <property type="protein sequence ID" value="MBC8752882.1"/>
    <property type="molecule type" value="Genomic_DNA"/>
</dbReference>
<evidence type="ECO:0000256" key="3">
    <source>
        <dbReference type="SAM" id="Phobius"/>
    </source>
</evidence>
<reference evidence="5 6" key="1">
    <citation type="submission" date="2019-09" db="EMBL/GenBank/DDBJ databases">
        <title>Paraburkholderia podalyriae sp. nov., A South African Podalyria-associated rhizobium.</title>
        <authorList>
            <person name="Mavima L."/>
            <person name="Beukes C.W."/>
            <person name="Palmer M."/>
            <person name="De Meyer S.E."/>
            <person name="James E.K."/>
            <person name="Maluk M."/>
            <person name="Avontuur J.R."/>
            <person name="Chan W.Y."/>
            <person name="Venter S.N."/>
            <person name="Steenkamp E.T."/>
        </authorList>
    </citation>
    <scope>NUCLEOTIDE SEQUENCE [LARGE SCALE GENOMIC DNA]</scope>
    <source>
        <strain evidence="5 6">WC7.3b</strain>
    </source>
</reference>
<dbReference type="Gene3D" id="1.10.287.130">
    <property type="match status" value="1"/>
</dbReference>
<dbReference type="Proteomes" id="UP000736373">
    <property type="component" value="Unassembled WGS sequence"/>
</dbReference>
<accession>A0ABR7Q2U0</accession>
<keyword evidence="6" id="KW-1185">Reference proteome</keyword>
<feature type="transmembrane region" description="Helical" evidence="3">
    <location>
        <begin position="30"/>
        <end position="53"/>
    </location>
</feature>
<evidence type="ECO:0000256" key="1">
    <source>
        <dbReference type="ARBA" id="ARBA00000085"/>
    </source>
</evidence>
<evidence type="ECO:0000313" key="5">
    <source>
        <dbReference type="EMBL" id="MBC8752882.1"/>
    </source>
</evidence>
<protein>
    <recommendedName>
        <fullName evidence="2">histidine kinase</fullName>
        <ecNumber evidence="2">2.7.13.3</ecNumber>
    </recommendedName>
</protein>